<keyword evidence="3" id="KW-1185">Reference proteome</keyword>
<sequence>MKNRKMKAAPSIFLLFLTTSAYAQSGIKWIYMGHYLDPSSIRLNPGICTSAGGQSQGNGVSVTTYAIAMTSAFGAGVTLSEAVGLVLLEPDLTLATMLQTCARHYRQGNKNEETSSWLFPVKGNRVEEKIMDVDRMRAEIEKTLE</sequence>
<dbReference type="InterPro" id="IPR027417">
    <property type="entry name" value="P-loop_NTPase"/>
</dbReference>
<proteinExistence type="predicted"/>
<name>A0ABR4PTU0_9HELO</name>
<dbReference type="Gene3D" id="3.40.50.300">
    <property type="entry name" value="P-loop containing nucleotide triphosphate hydrolases"/>
    <property type="match status" value="1"/>
</dbReference>
<evidence type="ECO:0000256" key="1">
    <source>
        <dbReference type="SAM" id="SignalP"/>
    </source>
</evidence>
<keyword evidence="1" id="KW-0732">Signal</keyword>
<evidence type="ECO:0000313" key="2">
    <source>
        <dbReference type="EMBL" id="KAL3426291.1"/>
    </source>
</evidence>
<reference evidence="2 3" key="1">
    <citation type="submission" date="2024-06" db="EMBL/GenBank/DDBJ databases">
        <title>Complete genome of Phlyctema vagabunda strain 19-DSS-EL-015.</title>
        <authorList>
            <person name="Fiorenzani C."/>
        </authorList>
    </citation>
    <scope>NUCLEOTIDE SEQUENCE [LARGE SCALE GENOMIC DNA]</scope>
    <source>
        <strain evidence="2 3">19-DSS-EL-015</strain>
    </source>
</reference>
<dbReference type="EMBL" id="JBFCZG010000002">
    <property type="protein sequence ID" value="KAL3426291.1"/>
    <property type="molecule type" value="Genomic_DNA"/>
</dbReference>
<comment type="caution">
    <text evidence="2">The sequence shown here is derived from an EMBL/GenBank/DDBJ whole genome shotgun (WGS) entry which is preliminary data.</text>
</comment>
<accession>A0ABR4PTU0</accession>
<organism evidence="2 3">
    <name type="scientific">Phlyctema vagabunda</name>
    <dbReference type="NCBI Taxonomy" id="108571"/>
    <lineage>
        <taxon>Eukaryota</taxon>
        <taxon>Fungi</taxon>
        <taxon>Dikarya</taxon>
        <taxon>Ascomycota</taxon>
        <taxon>Pezizomycotina</taxon>
        <taxon>Leotiomycetes</taxon>
        <taxon>Helotiales</taxon>
        <taxon>Dermateaceae</taxon>
        <taxon>Phlyctema</taxon>
    </lineage>
</organism>
<dbReference type="Proteomes" id="UP001629113">
    <property type="component" value="Unassembled WGS sequence"/>
</dbReference>
<gene>
    <name evidence="2" type="ORF">PVAG01_03082</name>
</gene>
<evidence type="ECO:0000313" key="3">
    <source>
        <dbReference type="Proteomes" id="UP001629113"/>
    </source>
</evidence>
<feature type="signal peptide" evidence="1">
    <location>
        <begin position="1"/>
        <end position="23"/>
    </location>
</feature>
<protein>
    <submittedName>
        <fullName evidence="2">Uncharacterized protein</fullName>
    </submittedName>
</protein>
<dbReference type="SUPFAM" id="SSF52540">
    <property type="entry name" value="P-loop containing nucleoside triphosphate hydrolases"/>
    <property type="match status" value="1"/>
</dbReference>
<feature type="chain" id="PRO_5045641001" evidence="1">
    <location>
        <begin position="24"/>
        <end position="145"/>
    </location>
</feature>